<comment type="subcellular location">
    <subcellularLocation>
        <location evidence="1">Preautophagosomal structure membrane</location>
        <topology evidence="1">Peripheral membrane protein</topology>
    </subcellularLocation>
</comment>
<dbReference type="GO" id="GO:0080025">
    <property type="term" value="F:phosphatidylinositol-3,5-bisphosphate binding"/>
    <property type="evidence" value="ECO:0000318"/>
    <property type="project" value="GO_Central"/>
</dbReference>
<dbReference type="GO" id="GO:0034045">
    <property type="term" value="C:phagophore assembly site membrane"/>
    <property type="evidence" value="ECO:0000318"/>
    <property type="project" value="GO_Central"/>
</dbReference>
<dbReference type="SUPFAM" id="SSF50978">
    <property type="entry name" value="WD40 repeat-like"/>
    <property type="match status" value="1"/>
</dbReference>
<keyword evidence="7" id="KW-1185">Reference proteome</keyword>
<dbReference type="GO" id="GO:0044804">
    <property type="term" value="P:nucleophagy"/>
    <property type="evidence" value="ECO:0000318"/>
    <property type="project" value="GO_Central"/>
</dbReference>
<comment type="similarity">
    <text evidence="4">Belongs to the WD repeat PROPPIN family.</text>
</comment>
<evidence type="ECO:0000313" key="7">
    <source>
        <dbReference type="Proteomes" id="UP000091857"/>
    </source>
</evidence>
<comment type="caution">
    <text evidence="6">The sequence shown here is derived from an EMBL/GenBank/DDBJ whole genome shotgun (WGS) entry which is preliminary data.</text>
</comment>
<dbReference type="GO" id="GO:0000422">
    <property type="term" value="P:autophagy of mitochondrion"/>
    <property type="evidence" value="ECO:0000318"/>
    <property type="project" value="GO_Central"/>
</dbReference>
<dbReference type="GO" id="GO:0000425">
    <property type="term" value="P:pexophagy"/>
    <property type="evidence" value="ECO:0000318"/>
    <property type="project" value="GO_Central"/>
</dbReference>
<dbReference type="InterPro" id="IPR036322">
    <property type="entry name" value="WD40_repeat_dom_sf"/>
</dbReference>
<evidence type="ECO:0008006" key="8">
    <source>
        <dbReference type="Google" id="ProtNLM"/>
    </source>
</evidence>
<evidence type="ECO:0000256" key="1">
    <source>
        <dbReference type="ARBA" id="ARBA00004623"/>
    </source>
</evidence>
<protein>
    <recommendedName>
        <fullName evidence="8">Autophagy-related protein 18a</fullName>
    </recommendedName>
</protein>
<dbReference type="AlphaFoldDB" id="A0A2C9VD98"/>
<dbReference type="GO" id="GO:0030674">
    <property type="term" value="F:protein-macromolecule adaptor activity"/>
    <property type="evidence" value="ECO:0000318"/>
    <property type="project" value="GO_Central"/>
</dbReference>
<keyword evidence="2" id="KW-0853">WD repeat</keyword>
<dbReference type="Pfam" id="PF21032">
    <property type="entry name" value="PROPPIN"/>
    <property type="match status" value="1"/>
</dbReference>
<evidence type="ECO:0000313" key="6">
    <source>
        <dbReference type="EMBL" id="OAY42304.1"/>
    </source>
</evidence>
<dbReference type="STRING" id="3983.A0A2C9VD98"/>
<organism evidence="6 7">
    <name type="scientific">Manihot esculenta</name>
    <name type="common">Cassava</name>
    <name type="synonym">Jatropha manihot</name>
    <dbReference type="NCBI Taxonomy" id="3983"/>
    <lineage>
        <taxon>Eukaryota</taxon>
        <taxon>Viridiplantae</taxon>
        <taxon>Streptophyta</taxon>
        <taxon>Embryophyta</taxon>
        <taxon>Tracheophyta</taxon>
        <taxon>Spermatophyta</taxon>
        <taxon>Magnoliopsida</taxon>
        <taxon>eudicotyledons</taxon>
        <taxon>Gunneridae</taxon>
        <taxon>Pentapetalae</taxon>
        <taxon>rosids</taxon>
        <taxon>fabids</taxon>
        <taxon>Malpighiales</taxon>
        <taxon>Euphorbiaceae</taxon>
        <taxon>Crotonoideae</taxon>
        <taxon>Manihoteae</taxon>
        <taxon>Manihot</taxon>
    </lineage>
</organism>
<dbReference type="FunFam" id="2.130.10.10:FF:001083">
    <property type="entry name" value="Autophagy-related protein 18a isoform A"/>
    <property type="match status" value="1"/>
</dbReference>
<evidence type="ECO:0000256" key="4">
    <source>
        <dbReference type="ARBA" id="ARBA00025740"/>
    </source>
</evidence>
<dbReference type="Gene3D" id="2.130.10.10">
    <property type="entry name" value="YVTN repeat-like/Quinoprotein amine dehydrogenase"/>
    <property type="match status" value="1"/>
</dbReference>
<sequence>MTTVSSPNPKNPNSFFHFMAQLHRSSTIPHHKPPDSDSETVNPSSSSTCPPPFPPCNPTQFPASSPSIYHLSFNQDNGCFAAGLDNGFCIYNTDPFMPFFRRDFDSRGGIGLVALLFRSNILCLVGGGSDPLYPITKVMIWEEHHSRCIGELSFRSEVKNVKLRRDRIIVVLPQKIFVYNFADLKLVHQIETTLNPKGLCEISCTSSPMVLVCPGLQKGQIRVENYGSKRTKFVMAHDSKIACMTMTQDARLLATASCKGTLIRVFNTLDGSLLQEVRRGADRAEIYSLAFSSNAQWLAVSSDKGTVHVFSIKVDSGLMSLANDRLHTAAETNNSNGLGISSLSILKGVLPKYFSSEWSVAQFRLPEGLQYFVAFGRQKNTVVIIGMDGSFYRCQFDPESGGEMTQLEYHNFLNSNNFLKQGETFPNTM</sequence>
<gene>
    <name evidence="6" type="ORF">MANES_09G169300v8</name>
</gene>
<evidence type="ECO:0000256" key="2">
    <source>
        <dbReference type="ARBA" id="ARBA00022574"/>
    </source>
</evidence>
<dbReference type="EMBL" id="CM004395">
    <property type="protein sequence ID" value="OAY42304.1"/>
    <property type="molecule type" value="Genomic_DNA"/>
</dbReference>
<dbReference type="GO" id="GO:0005829">
    <property type="term" value="C:cytosol"/>
    <property type="evidence" value="ECO:0000318"/>
    <property type="project" value="GO_Central"/>
</dbReference>
<dbReference type="GO" id="GO:0061723">
    <property type="term" value="P:glycophagy"/>
    <property type="evidence" value="ECO:0000318"/>
    <property type="project" value="GO_Central"/>
</dbReference>
<feature type="region of interest" description="Disordered" evidence="5">
    <location>
        <begin position="26"/>
        <end position="52"/>
    </location>
</feature>
<dbReference type="Gramene" id="Manes.09G169300.1.v8.1">
    <property type="protein sequence ID" value="Manes.09G169300.1.v8.1.CDS"/>
    <property type="gene ID" value="Manes.09G169300.v8.1"/>
</dbReference>
<dbReference type="Proteomes" id="UP000091857">
    <property type="component" value="Chromosome 9"/>
</dbReference>
<evidence type="ECO:0000256" key="5">
    <source>
        <dbReference type="SAM" id="MobiDB-lite"/>
    </source>
</evidence>
<dbReference type="InterPro" id="IPR015943">
    <property type="entry name" value="WD40/YVTN_repeat-like_dom_sf"/>
</dbReference>
<dbReference type="GO" id="GO:0032266">
    <property type="term" value="F:phosphatidylinositol-3-phosphate binding"/>
    <property type="evidence" value="ECO:0000318"/>
    <property type="project" value="GO_Central"/>
</dbReference>
<dbReference type="SMART" id="SM00320">
    <property type="entry name" value="WD40"/>
    <property type="match status" value="3"/>
</dbReference>
<dbReference type="GO" id="GO:0034497">
    <property type="term" value="P:protein localization to phagophore assembly site"/>
    <property type="evidence" value="ECO:0000318"/>
    <property type="project" value="GO_Central"/>
</dbReference>
<proteinExistence type="inferred from homology"/>
<reference evidence="7" key="1">
    <citation type="journal article" date="2016" name="Nat. Biotechnol.">
        <title>Sequencing wild and cultivated cassava and related species reveals extensive interspecific hybridization and genetic diversity.</title>
        <authorList>
            <person name="Bredeson J.V."/>
            <person name="Lyons J.B."/>
            <person name="Prochnik S.E."/>
            <person name="Wu G.A."/>
            <person name="Ha C.M."/>
            <person name="Edsinger-Gonzales E."/>
            <person name="Grimwood J."/>
            <person name="Schmutz J."/>
            <person name="Rabbi I.Y."/>
            <person name="Egesi C."/>
            <person name="Nauluvula P."/>
            <person name="Lebot V."/>
            <person name="Ndunguru J."/>
            <person name="Mkamilo G."/>
            <person name="Bart R.S."/>
            <person name="Setter T.L."/>
            <person name="Gleadow R.M."/>
            <person name="Kulakow P."/>
            <person name="Ferguson M.E."/>
            <person name="Rounsley S."/>
            <person name="Rokhsar D.S."/>
        </authorList>
    </citation>
    <scope>NUCLEOTIDE SEQUENCE [LARGE SCALE GENOMIC DNA]</scope>
    <source>
        <strain evidence="7">cv. AM560-2</strain>
    </source>
</reference>
<dbReference type="PANTHER" id="PTHR11227">
    <property type="entry name" value="WD-REPEAT PROTEIN INTERACTING WITH PHOSPHOINOSIDES WIPI -RELATED"/>
    <property type="match status" value="1"/>
</dbReference>
<keyword evidence="3" id="KW-0677">Repeat</keyword>
<accession>A0A2C9VD98</accession>
<name>A0A2C9VD98_MANES</name>
<dbReference type="InterPro" id="IPR001680">
    <property type="entry name" value="WD40_rpt"/>
</dbReference>
<dbReference type="OrthoDB" id="1667587at2759"/>
<dbReference type="InterPro" id="IPR048720">
    <property type="entry name" value="PROPPIN"/>
</dbReference>
<evidence type="ECO:0000256" key="3">
    <source>
        <dbReference type="ARBA" id="ARBA00022737"/>
    </source>
</evidence>